<evidence type="ECO:0000256" key="1">
    <source>
        <dbReference type="SAM" id="MobiDB-lite"/>
    </source>
</evidence>
<reference evidence="5" key="1">
    <citation type="journal article" date="2020" name="Nat. Commun.">
        <title>Genome assembly of wild tea tree DASZ reveals pedigree and selection history of tea varieties.</title>
        <authorList>
            <person name="Zhang W."/>
            <person name="Zhang Y."/>
            <person name="Qiu H."/>
            <person name="Guo Y."/>
            <person name="Wan H."/>
            <person name="Zhang X."/>
            <person name="Scossa F."/>
            <person name="Alseekh S."/>
            <person name="Zhang Q."/>
            <person name="Wang P."/>
            <person name="Xu L."/>
            <person name="Schmidt M.H."/>
            <person name="Jia X."/>
            <person name="Li D."/>
            <person name="Zhu A."/>
            <person name="Guo F."/>
            <person name="Chen W."/>
            <person name="Ni D."/>
            <person name="Usadel B."/>
            <person name="Fernie A.R."/>
            <person name="Wen W."/>
        </authorList>
    </citation>
    <scope>NUCLEOTIDE SEQUENCE [LARGE SCALE GENOMIC DNA]</scope>
    <source>
        <strain evidence="5">cv. G240</strain>
    </source>
</reference>
<feature type="domain" description="DUF4216" evidence="2">
    <location>
        <begin position="452"/>
        <end position="478"/>
    </location>
</feature>
<evidence type="ECO:0000313" key="4">
    <source>
        <dbReference type="EMBL" id="KAF5933988.1"/>
    </source>
</evidence>
<feature type="region of interest" description="Disordered" evidence="1">
    <location>
        <begin position="530"/>
        <end position="688"/>
    </location>
</feature>
<feature type="compositionally biased region" description="Polar residues" evidence="1">
    <location>
        <begin position="645"/>
        <end position="654"/>
    </location>
</feature>
<dbReference type="Pfam" id="PF03004">
    <property type="entry name" value="Transposase_24"/>
    <property type="match status" value="1"/>
</dbReference>
<dbReference type="Pfam" id="PF13952">
    <property type="entry name" value="DUF4216"/>
    <property type="match status" value="1"/>
</dbReference>
<feature type="domain" description="DUF4218" evidence="3">
    <location>
        <begin position="267"/>
        <end position="328"/>
    </location>
</feature>
<feature type="compositionally biased region" description="Pro residues" evidence="1">
    <location>
        <begin position="614"/>
        <end position="623"/>
    </location>
</feature>
<dbReference type="AlphaFoldDB" id="A0A7J7G2U1"/>
<feature type="compositionally biased region" description="Polar residues" evidence="1">
    <location>
        <begin position="597"/>
        <end position="608"/>
    </location>
</feature>
<name>A0A7J7G2U1_CAMSI</name>
<dbReference type="InterPro" id="IPR004252">
    <property type="entry name" value="Probable_transposase_24"/>
</dbReference>
<reference evidence="4 5" key="2">
    <citation type="submission" date="2020-07" db="EMBL/GenBank/DDBJ databases">
        <title>Genome assembly of wild tea tree DASZ reveals pedigree and selection history of tea varieties.</title>
        <authorList>
            <person name="Zhang W."/>
        </authorList>
    </citation>
    <scope>NUCLEOTIDE SEQUENCE [LARGE SCALE GENOMIC DNA]</scope>
    <source>
        <strain evidence="5">cv. G240</strain>
        <tissue evidence="4">Leaf</tissue>
    </source>
</reference>
<dbReference type="EMBL" id="JACBKZ010000014">
    <property type="protein sequence ID" value="KAF5933988.1"/>
    <property type="molecule type" value="Genomic_DNA"/>
</dbReference>
<feature type="compositionally biased region" description="Pro residues" evidence="1">
    <location>
        <begin position="585"/>
        <end position="594"/>
    </location>
</feature>
<dbReference type="Pfam" id="PF13960">
    <property type="entry name" value="DUF4218"/>
    <property type="match status" value="1"/>
</dbReference>
<accession>A0A7J7G2U1</accession>
<feature type="region of interest" description="Disordered" evidence="1">
    <location>
        <begin position="129"/>
        <end position="151"/>
    </location>
</feature>
<feature type="region of interest" description="Disordered" evidence="1">
    <location>
        <begin position="986"/>
        <end position="1033"/>
    </location>
</feature>
<dbReference type="Proteomes" id="UP000593564">
    <property type="component" value="Unassembled WGS sequence"/>
</dbReference>
<comment type="caution">
    <text evidence="4">The sequence shown here is derived from an EMBL/GenBank/DDBJ whole genome shotgun (WGS) entry which is preliminary data.</text>
</comment>
<evidence type="ECO:0000259" key="2">
    <source>
        <dbReference type="Pfam" id="PF13952"/>
    </source>
</evidence>
<feature type="compositionally biased region" description="Polar residues" evidence="1">
    <location>
        <begin position="132"/>
        <end position="142"/>
    </location>
</feature>
<keyword evidence="5" id="KW-1185">Reference proteome</keyword>
<dbReference type="InterPro" id="IPR025312">
    <property type="entry name" value="DUF4216"/>
</dbReference>
<evidence type="ECO:0008006" key="6">
    <source>
        <dbReference type="Google" id="ProtNLM"/>
    </source>
</evidence>
<dbReference type="PANTHER" id="PTHR48258">
    <property type="entry name" value="DUF4218 DOMAIN-CONTAINING PROTEIN-RELATED"/>
    <property type="match status" value="1"/>
</dbReference>
<feature type="compositionally biased region" description="Basic and acidic residues" evidence="1">
    <location>
        <begin position="541"/>
        <end position="550"/>
    </location>
</feature>
<dbReference type="InterPro" id="IPR025452">
    <property type="entry name" value="DUF4218"/>
</dbReference>
<gene>
    <name evidence="4" type="ORF">HYC85_030159</name>
</gene>
<feature type="compositionally biased region" description="Low complexity" evidence="1">
    <location>
        <begin position="665"/>
        <end position="682"/>
    </location>
</feature>
<evidence type="ECO:0000313" key="5">
    <source>
        <dbReference type="Proteomes" id="UP000593564"/>
    </source>
</evidence>
<dbReference type="PANTHER" id="PTHR48258:SF12">
    <property type="entry name" value="TRANSPOSON PROTEIN, CACTA, EN_SPM SUB-CLASS"/>
    <property type="match status" value="1"/>
</dbReference>
<evidence type="ECO:0000259" key="3">
    <source>
        <dbReference type="Pfam" id="PF13960"/>
    </source>
</evidence>
<organism evidence="4 5">
    <name type="scientific">Camellia sinensis</name>
    <name type="common">Tea plant</name>
    <name type="synonym">Thea sinensis</name>
    <dbReference type="NCBI Taxonomy" id="4442"/>
    <lineage>
        <taxon>Eukaryota</taxon>
        <taxon>Viridiplantae</taxon>
        <taxon>Streptophyta</taxon>
        <taxon>Embryophyta</taxon>
        <taxon>Tracheophyta</taxon>
        <taxon>Spermatophyta</taxon>
        <taxon>Magnoliopsida</taxon>
        <taxon>eudicotyledons</taxon>
        <taxon>Gunneridae</taxon>
        <taxon>Pentapetalae</taxon>
        <taxon>asterids</taxon>
        <taxon>Ericales</taxon>
        <taxon>Theaceae</taxon>
        <taxon>Camellia</taxon>
    </lineage>
</organism>
<protein>
    <recommendedName>
        <fullName evidence="6">DUF4218 domain-containing protein</fullName>
    </recommendedName>
</protein>
<proteinExistence type="predicted"/>
<sequence length="1082" mass="122043">MEKWRRKVELKTCNVNSAEFGAQINVFLSYLKAWLKVLCSRFMLNPSITGGSCFVDAVVNNSQVVEVIQPPSGLQCSQSVLAPKGLGTALVTVYDIGLSPPLVAACCFCDIGDDMVGMIQGAVGNPHVGTSVDGNKAQSTDPHASEPQLGPNAETANYFKLLQDAQRKSKDGVNARRDLQEMNIRKPLHLQLRGSNKAYLPPAQFTMTKDEKDLFLKVLKEVRVPNGYSSNISRRVCLHDRSIGGLKSHDSHILMQQLIPLAIRRSLPKNFRWMYPIERYLLTLKQYVRNRAHPEGSIAKGYLMEECMNFCAQYLNDVETKSNRTTRNYSGDDNLGRAVGEITSFYLDNTSWVQTHRKHLEELKVKMPRVDDHQLRREHFETFHIWFKEHVQILRRTSDVTFSEEITVLANGPHNLARRFNGSGGEDRVSTLGVKPRRSPSRAAVLKPTRITNEPFILASQAEQVWYVADPLQPDWQVAVKMSQRGLFDMSSTDPQIEPYMSQQLEENIMFRDEEVGWVREAAEGETVDIIMGRKRKPDHPRRMMSDVVRKRTSATPPSEEASHRPPSEGPLVPPLEEASQRAPLVPPHRPPLVAPQQLSSTQLSQRAPSEGPLVPPHRPPSVAPHQLSATQPLGLPSVRPPSVAPQQLSSRLESSAYEPSADPSTSSQPHSGHVSSSTTSSKRGRGCAKGIREWGTGTKLDIQFDENYCPIGDNVSKLTTQLGIIVRNGNIVPLTFLDWNTVPDDILDVIWKDVKDNLNICPEEYKPICMKNCNSIWKDHKTKIKCKYFKPRSEDPNLKDDVHLHIVPSQWEELVEYWRTSDAEKIATRNAKNRRAHGIAHTTGRTTFAQIRHEMTNKGESTDKMNVWLMTRRADDPEDEFNGQLSMLPEDCRTLEDRNAIFHELIGHDNHGYCRTYGRTVPRRAVYKDGVGPSQSAPQPSTIVQITQQVRAELRDELREEMRAEFSTHLQQVRAEMMAFVSQGASVDPNRQAPDASSGHRAFRESAEDENPYTPPPEDQVLTPQNHQWGRIGTKLGTHDRLATMDLWEKTGFKSVSRYFLSSSLLLVECNRVKIATDFCL</sequence>